<name>A0AAE9JUV9_9CAUD</name>
<accession>A0AAE9JUV9</accession>
<evidence type="ECO:0000313" key="2">
    <source>
        <dbReference type="EMBL" id="UMO77192.1"/>
    </source>
</evidence>
<proteinExistence type="predicted"/>
<sequence length="66" mass="7510">MTAYQARKAKNDSDARRFPKTEKQEAVVLKPEVGYLIRKGKIVYYTFVNGAYVESHDADEINSKVA</sequence>
<evidence type="ECO:0000313" key="3">
    <source>
        <dbReference type="Proteomes" id="UP000829466"/>
    </source>
</evidence>
<keyword evidence="3" id="KW-1185">Reference proteome</keyword>
<evidence type="ECO:0000256" key="1">
    <source>
        <dbReference type="SAM" id="MobiDB-lite"/>
    </source>
</evidence>
<protein>
    <submittedName>
        <fullName evidence="2">Uncharacterized protein</fullName>
    </submittedName>
</protein>
<dbReference type="EMBL" id="OL702939">
    <property type="protein sequence ID" value="UMO77192.1"/>
    <property type="molecule type" value="Genomic_DNA"/>
</dbReference>
<dbReference type="Proteomes" id="UP000829466">
    <property type="component" value="Segment"/>
</dbReference>
<feature type="region of interest" description="Disordered" evidence="1">
    <location>
        <begin position="1"/>
        <end position="22"/>
    </location>
</feature>
<feature type="compositionally biased region" description="Basic and acidic residues" evidence="1">
    <location>
        <begin position="9"/>
        <end position="22"/>
    </location>
</feature>
<gene>
    <name evidence="2" type="ORF">SmaMPs15_000041</name>
</gene>
<organism evidence="2 3">
    <name type="scientific">Stenotrophomonas maltophilia phage vB_SmaM_Ps15</name>
    <dbReference type="NCBI Taxonomy" id="3071007"/>
    <lineage>
        <taxon>Viruses</taxon>
        <taxon>Duplodnaviria</taxon>
        <taxon>Heunggongvirae</taxon>
        <taxon>Uroviricota</taxon>
        <taxon>Caudoviricetes</taxon>
        <taxon>Menderavirus</taxon>
        <taxon>Menderavirus Ps15</taxon>
    </lineage>
</organism>
<reference evidence="2 3" key="1">
    <citation type="submission" date="2021-12" db="EMBL/GenBank/DDBJ databases">
        <title>Characterization of bacteriophage vB_SmaM_Ps15 infective to Stenotrophomonas maltophila clinical ocular isolates.</title>
        <authorList>
            <person name="Damnjanovic D."/>
            <person name="Vazquez-Campos X."/>
            <person name="Elliott L."/>
            <person name="Willcox M."/>
            <person name="Bridge W.J."/>
        </authorList>
    </citation>
    <scope>NUCLEOTIDE SEQUENCE [LARGE SCALE GENOMIC DNA]</scope>
</reference>